<comment type="caution">
    <text evidence="1">The sequence shown here is derived from an EMBL/GenBank/DDBJ whole genome shotgun (WGS) entry which is preliminary data.</text>
</comment>
<organism evidence="1 2">
    <name type="scientific">Leucogyrophana mollusca</name>
    <dbReference type="NCBI Taxonomy" id="85980"/>
    <lineage>
        <taxon>Eukaryota</taxon>
        <taxon>Fungi</taxon>
        <taxon>Dikarya</taxon>
        <taxon>Basidiomycota</taxon>
        <taxon>Agaricomycotina</taxon>
        <taxon>Agaricomycetes</taxon>
        <taxon>Agaricomycetidae</taxon>
        <taxon>Boletales</taxon>
        <taxon>Boletales incertae sedis</taxon>
        <taxon>Leucogyrophana</taxon>
    </lineage>
</organism>
<name>A0ACB8BFN5_9AGAM</name>
<reference evidence="1" key="1">
    <citation type="journal article" date="2021" name="New Phytol.">
        <title>Evolutionary innovations through gain and loss of genes in the ectomycorrhizal Boletales.</title>
        <authorList>
            <person name="Wu G."/>
            <person name="Miyauchi S."/>
            <person name="Morin E."/>
            <person name="Kuo A."/>
            <person name="Drula E."/>
            <person name="Varga T."/>
            <person name="Kohler A."/>
            <person name="Feng B."/>
            <person name="Cao Y."/>
            <person name="Lipzen A."/>
            <person name="Daum C."/>
            <person name="Hundley H."/>
            <person name="Pangilinan J."/>
            <person name="Johnson J."/>
            <person name="Barry K."/>
            <person name="LaButti K."/>
            <person name="Ng V."/>
            <person name="Ahrendt S."/>
            <person name="Min B."/>
            <person name="Choi I.G."/>
            <person name="Park H."/>
            <person name="Plett J.M."/>
            <person name="Magnuson J."/>
            <person name="Spatafora J.W."/>
            <person name="Nagy L.G."/>
            <person name="Henrissat B."/>
            <person name="Grigoriev I.V."/>
            <person name="Yang Z.L."/>
            <person name="Xu J."/>
            <person name="Martin F.M."/>
        </authorList>
    </citation>
    <scope>NUCLEOTIDE SEQUENCE</scope>
    <source>
        <strain evidence="1">KUC20120723A-06</strain>
    </source>
</reference>
<gene>
    <name evidence="1" type="ORF">BV22DRAFT_1013992</name>
</gene>
<evidence type="ECO:0000313" key="2">
    <source>
        <dbReference type="Proteomes" id="UP000790709"/>
    </source>
</evidence>
<dbReference type="Proteomes" id="UP000790709">
    <property type="component" value="Unassembled WGS sequence"/>
</dbReference>
<proteinExistence type="predicted"/>
<dbReference type="EMBL" id="MU266434">
    <property type="protein sequence ID" value="KAH7924094.1"/>
    <property type="molecule type" value="Genomic_DNA"/>
</dbReference>
<accession>A0ACB8BFN5</accession>
<sequence length="82" mass="8919">MSGSMITPTEALLQVAKSHPFRPAVRSAGSQWSYAALWARVRQIADQIHDLDGSRNPVGLYMGCVVNVADLYPSAHLTVIKP</sequence>
<evidence type="ECO:0000313" key="1">
    <source>
        <dbReference type="EMBL" id="KAH7924094.1"/>
    </source>
</evidence>
<keyword evidence="2" id="KW-1185">Reference proteome</keyword>
<protein>
    <submittedName>
        <fullName evidence="1">Uncharacterized protein</fullName>
    </submittedName>
</protein>